<organism evidence="5 6">
    <name type="scientific">Streptomyces monticola</name>
    <dbReference type="NCBI Taxonomy" id="2666263"/>
    <lineage>
        <taxon>Bacteria</taxon>
        <taxon>Bacillati</taxon>
        <taxon>Actinomycetota</taxon>
        <taxon>Actinomycetes</taxon>
        <taxon>Kitasatosporales</taxon>
        <taxon>Streptomycetaceae</taxon>
        <taxon>Streptomyces</taxon>
    </lineage>
</organism>
<feature type="domain" description="HTH luxR-type" evidence="4">
    <location>
        <begin position="53"/>
        <end position="118"/>
    </location>
</feature>
<evidence type="ECO:0000313" key="5">
    <source>
        <dbReference type="EMBL" id="MFC7304092.1"/>
    </source>
</evidence>
<keyword evidence="3" id="KW-0804">Transcription</keyword>
<protein>
    <submittedName>
        <fullName evidence="5">Response regulator transcription factor</fullName>
    </submittedName>
</protein>
<name>A0ABW2JE42_9ACTN</name>
<dbReference type="InterPro" id="IPR000792">
    <property type="entry name" value="Tscrpt_reg_LuxR_C"/>
</dbReference>
<accession>A0ABW2JE42</accession>
<dbReference type="Gene3D" id="1.10.10.10">
    <property type="entry name" value="Winged helix-like DNA-binding domain superfamily/Winged helix DNA-binding domain"/>
    <property type="match status" value="1"/>
</dbReference>
<keyword evidence="1" id="KW-0805">Transcription regulation</keyword>
<reference evidence="6" key="1">
    <citation type="journal article" date="2019" name="Int. J. Syst. Evol. Microbiol.">
        <title>The Global Catalogue of Microorganisms (GCM) 10K type strain sequencing project: providing services to taxonomists for standard genome sequencing and annotation.</title>
        <authorList>
            <consortium name="The Broad Institute Genomics Platform"/>
            <consortium name="The Broad Institute Genome Sequencing Center for Infectious Disease"/>
            <person name="Wu L."/>
            <person name="Ma J."/>
        </authorList>
    </citation>
    <scope>NUCLEOTIDE SEQUENCE [LARGE SCALE GENOMIC DNA]</scope>
    <source>
        <strain evidence="6">SYNS20</strain>
    </source>
</reference>
<dbReference type="EMBL" id="JBHTCF010000002">
    <property type="protein sequence ID" value="MFC7304092.1"/>
    <property type="molecule type" value="Genomic_DNA"/>
</dbReference>
<dbReference type="PROSITE" id="PS00622">
    <property type="entry name" value="HTH_LUXR_1"/>
    <property type="match status" value="1"/>
</dbReference>
<evidence type="ECO:0000256" key="3">
    <source>
        <dbReference type="ARBA" id="ARBA00023163"/>
    </source>
</evidence>
<comment type="caution">
    <text evidence="5">The sequence shown here is derived from an EMBL/GenBank/DDBJ whole genome shotgun (WGS) entry which is preliminary data.</text>
</comment>
<evidence type="ECO:0000256" key="1">
    <source>
        <dbReference type="ARBA" id="ARBA00023015"/>
    </source>
</evidence>
<dbReference type="RefSeq" id="WP_381827940.1">
    <property type="nucleotide sequence ID" value="NZ_JBHTCF010000002.1"/>
</dbReference>
<dbReference type="PROSITE" id="PS50043">
    <property type="entry name" value="HTH_LUXR_2"/>
    <property type="match status" value="1"/>
</dbReference>
<dbReference type="InterPro" id="IPR016032">
    <property type="entry name" value="Sig_transdc_resp-reg_C-effctor"/>
</dbReference>
<keyword evidence="2" id="KW-0238">DNA-binding</keyword>
<dbReference type="PANTHER" id="PTHR44688:SF16">
    <property type="entry name" value="DNA-BINDING TRANSCRIPTIONAL ACTIVATOR DEVR_DOSR"/>
    <property type="match status" value="1"/>
</dbReference>
<dbReference type="Proteomes" id="UP001596523">
    <property type="component" value="Unassembled WGS sequence"/>
</dbReference>
<dbReference type="PANTHER" id="PTHR44688">
    <property type="entry name" value="DNA-BINDING TRANSCRIPTIONAL ACTIVATOR DEVR_DOSR"/>
    <property type="match status" value="1"/>
</dbReference>
<sequence>MASSSLAENPEALPRALEDLLASTRLQLVSIQRLLDALRDVDGERAARVAPAADTSQDPLTAREYEVLRLLVTGLANRQIAARLGISDHTVRAHLQSVFRKLGVTHRTEAAVAALKFGLVTSGTLGGPDVDKTAVNGRRRAG</sequence>
<dbReference type="PRINTS" id="PR00038">
    <property type="entry name" value="HTHLUXR"/>
</dbReference>
<gene>
    <name evidence="5" type="ORF">ACFQVC_07670</name>
</gene>
<dbReference type="Pfam" id="PF00196">
    <property type="entry name" value="GerE"/>
    <property type="match status" value="1"/>
</dbReference>
<evidence type="ECO:0000313" key="6">
    <source>
        <dbReference type="Proteomes" id="UP001596523"/>
    </source>
</evidence>
<keyword evidence="6" id="KW-1185">Reference proteome</keyword>
<dbReference type="InterPro" id="IPR036388">
    <property type="entry name" value="WH-like_DNA-bd_sf"/>
</dbReference>
<proteinExistence type="predicted"/>
<evidence type="ECO:0000256" key="2">
    <source>
        <dbReference type="ARBA" id="ARBA00023125"/>
    </source>
</evidence>
<dbReference type="SUPFAM" id="SSF46894">
    <property type="entry name" value="C-terminal effector domain of the bipartite response regulators"/>
    <property type="match status" value="1"/>
</dbReference>
<evidence type="ECO:0000259" key="4">
    <source>
        <dbReference type="PROSITE" id="PS50043"/>
    </source>
</evidence>
<dbReference type="SMART" id="SM00421">
    <property type="entry name" value="HTH_LUXR"/>
    <property type="match status" value="1"/>
</dbReference>
<dbReference type="CDD" id="cd06170">
    <property type="entry name" value="LuxR_C_like"/>
    <property type="match status" value="1"/>
</dbReference>